<feature type="transmembrane region" description="Helical" evidence="1">
    <location>
        <begin position="31"/>
        <end position="51"/>
    </location>
</feature>
<dbReference type="InterPro" id="IPR025426">
    <property type="entry name" value="DUF4305"/>
</dbReference>
<keyword evidence="1" id="KW-0472">Membrane</keyword>
<comment type="caution">
    <text evidence="2">The sequence shown here is derived from an EMBL/GenBank/DDBJ whole genome shotgun (WGS) entry which is preliminary data.</text>
</comment>
<accession>I3E038</accession>
<protein>
    <recommendedName>
        <fullName evidence="4">DUF4305 domain-containing protein</fullName>
    </recommendedName>
</protein>
<keyword evidence="3" id="KW-1185">Reference proteome</keyword>
<dbReference type="eggNOG" id="ENOG502ZHHS">
    <property type="taxonomic scope" value="Bacteria"/>
</dbReference>
<sequence>MRQSPLISGIFYIMLGTLFTFFAIQNVNETGWGFFTYLLVLLATFDIGSGIRMITFHFKIKNANKL</sequence>
<dbReference type="EMBL" id="AFEU01000002">
    <property type="protein sequence ID" value="EIJ79859.1"/>
    <property type="molecule type" value="Genomic_DNA"/>
</dbReference>
<dbReference type="AlphaFoldDB" id="I3E038"/>
<reference evidence="2 3" key="1">
    <citation type="journal article" date="2012" name="Appl. Environ. Microbiol.">
        <title>Genome Sequence of Thermotolerant Bacillus methanolicus: Features and Regulation Related to Methylotrophy and Production of L-Lysine and L-Glutamate from Methanol.</title>
        <authorList>
            <person name="Heggeset T.M."/>
            <person name="Krog A."/>
            <person name="Balzer S."/>
            <person name="Wentzel A."/>
            <person name="Ellingsen T.E."/>
            <person name="Brautaset T."/>
        </authorList>
    </citation>
    <scope>NUCLEOTIDE SEQUENCE [LARGE SCALE GENOMIC DNA]</scope>
    <source>
        <strain evidence="2 3">PB1</strain>
    </source>
</reference>
<feature type="transmembrane region" description="Helical" evidence="1">
    <location>
        <begin position="7"/>
        <end position="25"/>
    </location>
</feature>
<dbReference type="Proteomes" id="UP000010523">
    <property type="component" value="Unassembled WGS sequence"/>
</dbReference>
<dbReference type="STRING" id="997296.PB1_05822"/>
<evidence type="ECO:0008006" key="4">
    <source>
        <dbReference type="Google" id="ProtNLM"/>
    </source>
</evidence>
<name>I3E038_BACMT</name>
<dbReference type="PATRIC" id="fig|997296.3.peg.1246"/>
<evidence type="ECO:0000313" key="3">
    <source>
        <dbReference type="Proteomes" id="UP000010523"/>
    </source>
</evidence>
<gene>
    <name evidence="2" type="ORF">PB1_05822</name>
</gene>
<organism evidence="2 3">
    <name type="scientific">Bacillus methanolicus PB1</name>
    <dbReference type="NCBI Taxonomy" id="997296"/>
    <lineage>
        <taxon>Bacteria</taxon>
        <taxon>Bacillati</taxon>
        <taxon>Bacillota</taxon>
        <taxon>Bacilli</taxon>
        <taxon>Bacillales</taxon>
        <taxon>Bacillaceae</taxon>
        <taxon>Bacillus</taxon>
    </lineage>
</organism>
<evidence type="ECO:0000256" key="1">
    <source>
        <dbReference type="SAM" id="Phobius"/>
    </source>
</evidence>
<evidence type="ECO:0000313" key="2">
    <source>
        <dbReference type="EMBL" id="EIJ79859.1"/>
    </source>
</evidence>
<keyword evidence="1" id="KW-0812">Transmembrane</keyword>
<dbReference type="RefSeq" id="WP_003351250.1">
    <property type="nucleotide sequence ID" value="NZ_AFEU01000002.1"/>
</dbReference>
<dbReference type="Pfam" id="PF14146">
    <property type="entry name" value="DUF4305"/>
    <property type="match status" value="1"/>
</dbReference>
<proteinExistence type="predicted"/>
<dbReference type="OrthoDB" id="2355666at2"/>
<keyword evidence="1" id="KW-1133">Transmembrane helix</keyword>